<accession>A0A564WHJ3</accession>
<evidence type="ECO:0000313" key="2">
    <source>
        <dbReference type="EMBL" id="VUX47926.1"/>
    </source>
</evidence>
<dbReference type="PANTHER" id="PTHR43179:SF7">
    <property type="entry name" value="RHAMNOSYLTRANSFERASE WBBL"/>
    <property type="match status" value="1"/>
</dbReference>
<comment type="caution">
    <text evidence="2">The sequence shown here is derived from an EMBL/GenBank/DDBJ whole genome shotgun (WGS) entry which is preliminary data.</text>
</comment>
<dbReference type="Gene3D" id="3.90.550.10">
    <property type="entry name" value="Spore Coat Polysaccharide Biosynthesis Protein SpsA, Chain A"/>
    <property type="match status" value="1"/>
</dbReference>
<evidence type="ECO:0000313" key="3">
    <source>
        <dbReference type="Proteomes" id="UP000326641"/>
    </source>
</evidence>
<feature type="compositionally biased region" description="Basic residues" evidence="1">
    <location>
        <begin position="748"/>
        <end position="760"/>
    </location>
</feature>
<dbReference type="SUPFAM" id="SSF53448">
    <property type="entry name" value="Nucleotide-diphospho-sugar transferases"/>
    <property type="match status" value="1"/>
</dbReference>
<reference evidence="2" key="1">
    <citation type="submission" date="2018-11" db="EMBL/GenBank/DDBJ databases">
        <authorList>
            <person name="Onetto C."/>
        </authorList>
    </citation>
    <scope>NUCLEOTIDE SEQUENCE [LARGE SCALE GENOMIC DNA]</scope>
</reference>
<feature type="region of interest" description="Disordered" evidence="1">
    <location>
        <begin position="737"/>
        <end position="760"/>
    </location>
</feature>
<gene>
    <name evidence="2" type="ORF">DF3PA_80086</name>
</gene>
<dbReference type="EMBL" id="UXAT02000053">
    <property type="protein sequence ID" value="VUX47926.1"/>
    <property type="molecule type" value="Genomic_DNA"/>
</dbReference>
<protein>
    <recommendedName>
        <fullName evidence="4">Glycosyltransferase 2-like domain-containing protein</fullName>
    </recommendedName>
</protein>
<evidence type="ECO:0008006" key="4">
    <source>
        <dbReference type="Google" id="ProtNLM"/>
    </source>
</evidence>
<evidence type="ECO:0000256" key="1">
    <source>
        <dbReference type="SAM" id="MobiDB-lite"/>
    </source>
</evidence>
<dbReference type="PANTHER" id="PTHR43179">
    <property type="entry name" value="RHAMNOSYLTRANSFERASE WBBL"/>
    <property type="match status" value="1"/>
</dbReference>
<dbReference type="Proteomes" id="UP000326641">
    <property type="component" value="Unassembled WGS sequence"/>
</dbReference>
<proteinExistence type="predicted"/>
<dbReference type="InterPro" id="IPR029044">
    <property type="entry name" value="Nucleotide-diphossugar_trans"/>
</dbReference>
<keyword evidence="3" id="KW-1185">Reference proteome</keyword>
<organism evidence="2 3">
    <name type="scientific">Candidatus Defluviicoccus seviourii</name>
    <dbReference type="NCBI Taxonomy" id="2565273"/>
    <lineage>
        <taxon>Bacteria</taxon>
        <taxon>Pseudomonadati</taxon>
        <taxon>Pseudomonadota</taxon>
        <taxon>Alphaproteobacteria</taxon>
        <taxon>Rhodospirillales</taxon>
        <taxon>Rhodospirillaceae</taxon>
        <taxon>Defluviicoccus</taxon>
    </lineage>
</organism>
<sequence length="760" mass="78711">MDPSNTMAGASAPAALQVYQLTRAALLLVWDAAGVPPRTRLVAMNSGVPIRTRFITTRLSLAGQGSRTVLALVHNGASLDPAGLSVRDLEGHVIAHEEEAWRGEPLPFDAARLLAGLDASQRIAAARFVLTNCPAVLQLSHNADYIACCRELLSELKLKARPFAPRARVVDGYVLCECVTPKRLGQQLSAVVMAGNAIARPLGTPVACPDPRLPAGLQRVAVLLDTSGLEAAPISLLIFGKDGLAWRCCTVDGSAVPAVLDWLARPEQPSRAARWCLTAGLTQLANERPAAAQRLIHEIEALAPPPPAASVRRSPALNAGLTQAIATPAGLLVQAWLSDPHDLVGAIAATSISGRQTLPIDGSAILPPPPDTPKGSRGFAALFPAGDGAKPGAPCQIELILRSGHTIEIGEGPGPLRSAAALDSVLKMPLQGAASPAAVAACIEPAVRALIGARTAAATPLAVHTFGTLPRQPRTGVVIPIDADPAILAAHEGLAAAMPEPNGVERVYVLSSPDEEAATAARLADLHACYGGGYRLVVMPGDAGGASGLNAAAALITAPVLAFLGEGLIPEAATWLDALLHALAVGPVRSLVAAPTLYHDGSIAAAGADAALDAFGRWEIRNRFAGFPRGYPALVKAGAAPIASTGCCALPRALFDALGGFALDYLGPFHRDADFSARVCQAGGHASMAQEPYVIALRDDDPQAAGNSALAHELDRQLFEARWRSFIEAAGAVACDHPRGQPTVVAKARPRHSRPRKRAA</sequence>
<name>A0A564WHJ3_9PROT</name>
<dbReference type="AlphaFoldDB" id="A0A564WHJ3"/>